<feature type="transmembrane region" description="Helical" evidence="7">
    <location>
        <begin position="332"/>
        <end position="355"/>
    </location>
</feature>
<feature type="transmembrane region" description="Helical" evidence="7">
    <location>
        <begin position="131"/>
        <end position="154"/>
    </location>
</feature>
<dbReference type="InterPro" id="IPR020846">
    <property type="entry name" value="MFS_dom"/>
</dbReference>
<feature type="transmembrane region" description="Helical" evidence="7">
    <location>
        <begin position="166"/>
        <end position="186"/>
    </location>
</feature>
<feature type="transmembrane region" description="Helical" evidence="7">
    <location>
        <begin position="367"/>
        <end position="387"/>
    </location>
</feature>
<comment type="subcellular location">
    <subcellularLocation>
        <location evidence="1">Membrane</location>
        <topology evidence="1">Multi-pass membrane protein</topology>
    </subcellularLocation>
</comment>
<dbReference type="SUPFAM" id="SSF103473">
    <property type="entry name" value="MFS general substrate transporter"/>
    <property type="match status" value="1"/>
</dbReference>
<evidence type="ECO:0000256" key="5">
    <source>
        <dbReference type="ARBA" id="ARBA00023136"/>
    </source>
</evidence>
<dbReference type="GO" id="GO:0016020">
    <property type="term" value="C:membrane"/>
    <property type="evidence" value="ECO:0007669"/>
    <property type="project" value="UniProtKB-SubCell"/>
</dbReference>
<reference evidence="9 10" key="1">
    <citation type="journal article" date="2024" name="Nat. Commun.">
        <title>Phylogenomics reveals the evolutionary origins of lichenization in chlorophyte algae.</title>
        <authorList>
            <person name="Puginier C."/>
            <person name="Libourel C."/>
            <person name="Otte J."/>
            <person name="Skaloud P."/>
            <person name="Haon M."/>
            <person name="Grisel S."/>
            <person name="Petersen M."/>
            <person name="Berrin J.G."/>
            <person name="Delaux P.M."/>
            <person name="Dal Grande F."/>
            <person name="Keller J."/>
        </authorList>
    </citation>
    <scope>NUCLEOTIDE SEQUENCE [LARGE SCALE GENOMIC DNA]</scope>
    <source>
        <strain evidence="9 10">SAG 2145</strain>
    </source>
</reference>
<gene>
    <name evidence="9" type="ORF">WJX74_002206</name>
</gene>
<dbReference type="AlphaFoldDB" id="A0AAW1SE64"/>
<evidence type="ECO:0000256" key="4">
    <source>
        <dbReference type="ARBA" id="ARBA00022989"/>
    </source>
</evidence>
<evidence type="ECO:0000256" key="7">
    <source>
        <dbReference type="SAM" id="Phobius"/>
    </source>
</evidence>
<dbReference type="InterPro" id="IPR044770">
    <property type="entry name" value="MFS_spinster-like"/>
</dbReference>
<dbReference type="PANTHER" id="PTHR23505">
    <property type="entry name" value="SPINSTER"/>
    <property type="match status" value="1"/>
</dbReference>
<feature type="transmembrane region" description="Helical" evidence="7">
    <location>
        <begin position="407"/>
        <end position="428"/>
    </location>
</feature>
<evidence type="ECO:0000256" key="2">
    <source>
        <dbReference type="ARBA" id="ARBA00022448"/>
    </source>
</evidence>
<evidence type="ECO:0000313" key="10">
    <source>
        <dbReference type="Proteomes" id="UP001438707"/>
    </source>
</evidence>
<feature type="transmembrane region" description="Helical" evidence="7">
    <location>
        <begin position="299"/>
        <end position="326"/>
    </location>
</feature>
<feature type="transmembrane region" description="Helical" evidence="7">
    <location>
        <begin position="73"/>
        <end position="91"/>
    </location>
</feature>
<keyword evidence="3 7" id="KW-0812">Transmembrane</keyword>
<dbReference type="PANTHER" id="PTHR23505:SF52">
    <property type="entry name" value="MAJOR FACILITATOR SUPERFAMILY PROTEIN"/>
    <property type="match status" value="1"/>
</dbReference>
<evidence type="ECO:0000259" key="8">
    <source>
        <dbReference type="PROSITE" id="PS50850"/>
    </source>
</evidence>
<comment type="similarity">
    <text evidence="6">Belongs to the major facilitator superfamily. Spinster (TC 2.A.1.49) family.</text>
</comment>
<organism evidence="9 10">
    <name type="scientific">Apatococcus lobatus</name>
    <dbReference type="NCBI Taxonomy" id="904363"/>
    <lineage>
        <taxon>Eukaryota</taxon>
        <taxon>Viridiplantae</taxon>
        <taxon>Chlorophyta</taxon>
        <taxon>core chlorophytes</taxon>
        <taxon>Trebouxiophyceae</taxon>
        <taxon>Chlorellales</taxon>
        <taxon>Chlorellaceae</taxon>
        <taxon>Apatococcus</taxon>
    </lineage>
</organism>
<keyword evidence="5 7" id="KW-0472">Membrane</keyword>
<dbReference type="Proteomes" id="UP001438707">
    <property type="component" value="Unassembled WGS sequence"/>
</dbReference>
<keyword evidence="10" id="KW-1185">Reference proteome</keyword>
<sequence length="542" mass="58804">MGARWRTTILMNLASVVERADEQVLPAVYFFVGKSLRATPAQLGTLTFARALVQAISSPLSGILGDAYDRTHIVTFGCLLWGIMTTAIGFSQSLSQAMISCAFNGLGLALVIPCVQSLVADYHPSEARGQAFGLMGLTSSFGGLVGGFFATNVGASQPLGLEGWRFSFHLMAAISLVTAALIHYYASDPRPRCRHRLHALSPKRRPSQRTGCNEKPYLVIMMTPAGVFWQYAKQSPSPGKMAIQAIQTCRDPCLSSQACRARLQMSKLQSPTWKEKPVKLDVKAAEVARKIWDVLRIRTFQIIILQGIVGSLPWQAMLFFTLWLQILGFSSFTASVLIAIFTLGCAIGGFAGGFFGDAASRWAPNTGRILVAQFSVLLSLPLSVLLLKGLPTRGAPSMEAHSKLYGFIIFFFGLMISWCGSNNSAMFADIVPEQSRSTVYAFDRSFEGGVAALASPLVGLVAEKCFGFKGSLAETAEASSAEAMQNADALASSLLACLIVPWFLCLLFYTGLFWHFPRDKRDALRRSMQHGSIDNLSLATAL</sequence>
<keyword evidence="4 7" id="KW-1133">Transmembrane helix</keyword>
<evidence type="ECO:0000313" key="9">
    <source>
        <dbReference type="EMBL" id="KAK9844420.1"/>
    </source>
</evidence>
<protein>
    <recommendedName>
        <fullName evidence="8">Major facilitator superfamily (MFS) profile domain-containing protein</fullName>
    </recommendedName>
</protein>
<dbReference type="EMBL" id="JALJOS010000001">
    <property type="protein sequence ID" value="KAK9844420.1"/>
    <property type="molecule type" value="Genomic_DNA"/>
</dbReference>
<feature type="domain" description="Major facilitator superfamily (MFS) profile" evidence="8">
    <location>
        <begin position="7"/>
        <end position="504"/>
    </location>
</feature>
<dbReference type="GO" id="GO:0022857">
    <property type="term" value="F:transmembrane transporter activity"/>
    <property type="evidence" value="ECO:0007669"/>
    <property type="project" value="InterPro"/>
</dbReference>
<dbReference type="InterPro" id="IPR036259">
    <property type="entry name" value="MFS_trans_sf"/>
</dbReference>
<name>A0AAW1SE64_9CHLO</name>
<dbReference type="PROSITE" id="PS50850">
    <property type="entry name" value="MFS"/>
    <property type="match status" value="1"/>
</dbReference>
<dbReference type="InterPro" id="IPR011701">
    <property type="entry name" value="MFS"/>
</dbReference>
<evidence type="ECO:0000256" key="1">
    <source>
        <dbReference type="ARBA" id="ARBA00004141"/>
    </source>
</evidence>
<feature type="transmembrane region" description="Helical" evidence="7">
    <location>
        <begin position="489"/>
        <end position="516"/>
    </location>
</feature>
<keyword evidence="2" id="KW-0813">Transport</keyword>
<evidence type="ECO:0000256" key="3">
    <source>
        <dbReference type="ARBA" id="ARBA00022692"/>
    </source>
</evidence>
<evidence type="ECO:0000256" key="6">
    <source>
        <dbReference type="ARBA" id="ARBA00024338"/>
    </source>
</evidence>
<feature type="transmembrane region" description="Helical" evidence="7">
    <location>
        <begin position="97"/>
        <end position="119"/>
    </location>
</feature>
<dbReference type="Pfam" id="PF07690">
    <property type="entry name" value="MFS_1"/>
    <property type="match status" value="1"/>
</dbReference>
<comment type="caution">
    <text evidence="9">The sequence shown here is derived from an EMBL/GenBank/DDBJ whole genome shotgun (WGS) entry which is preliminary data.</text>
</comment>
<proteinExistence type="inferred from homology"/>
<dbReference type="Gene3D" id="1.20.1250.20">
    <property type="entry name" value="MFS general substrate transporter like domains"/>
    <property type="match status" value="2"/>
</dbReference>
<accession>A0AAW1SE64</accession>